<dbReference type="Proteomes" id="UP001153404">
    <property type="component" value="Unassembled WGS sequence"/>
</dbReference>
<dbReference type="RefSeq" id="WP_277532011.1">
    <property type="nucleotide sequence ID" value="NZ_JAPDIA010000003.1"/>
</dbReference>
<comment type="caution">
    <text evidence="3">The sequence shown here is derived from an EMBL/GenBank/DDBJ whole genome shotgun (WGS) entry which is preliminary data.</text>
</comment>
<evidence type="ECO:0000313" key="4">
    <source>
        <dbReference type="Proteomes" id="UP001153404"/>
    </source>
</evidence>
<evidence type="ECO:0000259" key="1">
    <source>
        <dbReference type="Pfam" id="PF02518"/>
    </source>
</evidence>
<dbReference type="Pfam" id="PF06580">
    <property type="entry name" value="His_kinase"/>
    <property type="match status" value="1"/>
</dbReference>
<sequence>MGKEAITAARYMADFYKISLSNGNDIISIKDEMRLTASYLEIQQLRYVEYMTYAMDVDDEIMTYAIPKLTLQPIVENAIYHGLKMKQEKGFVRISGRRVGDDVRIEILDNGVGMHEDLIKALTADTGVNEKGGFGIRSVSHRIRTLYGERYGLQMESEYGSYTKIVIVLPLRRH</sequence>
<keyword evidence="3" id="KW-0067">ATP-binding</keyword>
<name>A0A9X4KT48_9BACL</name>
<dbReference type="Gene3D" id="3.30.565.10">
    <property type="entry name" value="Histidine kinase-like ATPase, C-terminal domain"/>
    <property type="match status" value="1"/>
</dbReference>
<evidence type="ECO:0000259" key="2">
    <source>
        <dbReference type="Pfam" id="PF06580"/>
    </source>
</evidence>
<gene>
    <name evidence="3" type="ORF">OMP40_13655</name>
</gene>
<dbReference type="InterPro" id="IPR010559">
    <property type="entry name" value="Sig_transdc_His_kin_internal"/>
</dbReference>
<keyword evidence="3" id="KW-0547">Nucleotide-binding</keyword>
<dbReference type="InterPro" id="IPR036890">
    <property type="entry name" value="HATPase_C_sf"/>
</dbReference>
<dbReference type="InterPro" id="IPR003594">
    <property type="entry name" value="HATPase_dom"/>
</dbReference>
<dbReference type="InterPro" id="IPR050640">
    <property type="entry name" value="Bact_2-comp_sensor_kinase"/>
</dbReference>
<reference evidence="3" key="1">
    <citation type="submission" date="2022-10" db="EMBL/GenBank/DDBJ databases">
        <title>Comparative genomic analysis of Cohnella hashimotonis sp. nov., isolated from the International Space Station.</title>
        <authorList>
            <person name="Simpson A."/>
            <person name="Venkateswaran K."/>
        </authorList>
    </citation>
    <scope>NUCLEOTIDE SEQUENCE</scope>
    <source>
        <strain evidence="3">DSM 28161</strain>
    </source>
</reference>
<proteinExistence type="predicted"/>
<dbReference type="AlphaFoldDB" id="A0A9X4KT48"/>
<dbReference type="EMBL" id="JAPDIA010000003">
    <property type="protein sequence ID" value="MDG0810273.1"/>
    <property type="molecule type" value="Genomic_DNA"/>
</dbReference>
<feature type="domain" description="Signal transduction histidine kinase internal region" evidence="2">
    <location>
        <begin position="4"/>
        <end position="48"/>
    </location>
</feature>
<dbReference type="Pfam" id="PF02518">
    <property type="entry name" value="HATPase_c"/>
    <property type="match status" value="1"/>
</dbReference>
<organism evidence="3 4">
    <name type="scientific">Cohnella rhizosphaerae</name>
    <dbReference type="NCBI Taxonomy" id="1457232"/>
    <lineage>
        <taxon>Bacteria</taxon>
        <taxon>Bacillati</taxon>
        <taxon>Bacillota</taxon>
        <taxon>Bacilli</taxon>
        <taxon>Bacillales</taxon>
        <taxon>Paenibacillaceae</taxon>
        <taxon>Cohnella</taxon>
    </lineage>
</organism>
<protein>
    <submittedName>
        <fullName evidence="3">ATP-binding protein</fullName>
    </submittedName>
</protein>
<evidence type="ECO:0000313" key="3">
    <source>
        <dbReference type="EMBL" id="MDG0810273.1"/>
    </source>
</evidence>
<accession>A0A9X4KT48</accession>
<dbReference type="GO" id="GO:0016020">
    <property type="term" value="C:membrane"/>
    <property type="evidence" value="ECO:0007669"/>
    <property type="project" value="InterPro"/>
</dbReference>
<dbReference type="SUPFAM" id="SSF55874">
    <property type="entry name" value="ATPase domain of HSP90 chaperone/DNA topoisomerase II/histidine kinase"/>
    <property type="match status" value="1"/>
</dbReference>
<dbReference type="PANTHER" id="PTHR34220:SF7">
    <property type="entry name" value="SENSOR HISTIDINE KINASE YPDA"/>
    <property type="match status" value="1"/>
</dbReference>
<dbReference type="GO" id="GO:0005524">
    <property type="term" value="F:ATP binding"/>
    <property type="evidence" value="ECO:0007669"/>
    <property type="project" value="UniProtKB-KW"/>
</dbReference>
<keyword evidence="4" id="KW-1185">Reference proteome</keyword>
<feature type="domain" description="Histidine kinase/HSP90-like ATPase" evidence="1">
    <location>
        <begin position="71"/>
        <end position="172"/>
    </location>
</feature>
<dbReference type="PANTHER" id="PTHR34220">
    <property type="entry name" value="SENSOR HISTIDINE KINASE YPDA"/>
    <property type="match status" value="1"/>
</dbReference>
<dbReference type="GO" id="GO:0000155">
    <property type="term" value="F:phosphorelay sensor kinase activity"/>
    <property type="evidence" value="ECO:0007669"/>
    <property type="project" value="InterPro"/>
</dbReference>